<proteinExistence type="inferred from homology"/>
<keyword evidence="3" id="KW-1185">Reference proteome</keyword>
<sequence>MARSQVKQALLDRIDADAEKHIALLQSLIRAPTPNPPGDTKEAVEVVKAYLTAHNIESTIIAPKSESPNLLSVFNSPEPSDEGCSKPPSIVLNGHIDQFPVEDASKWKLDPFSRDVEDGYILGRSCVDMKAGTAASIIAFTYLHQICDQLKGKCVLQVVSDEETGGRWGTRYLLEHMADRDKDKYQGDCILIGEPITAQAAHGAYTHRSEGAIRIACRLITALLSLEKLDLPMDEKIKKHMQQSAFRRVADSIMWPG</sequence>
<organism evidence="2 3">
    <name type="scientific">Septoria linicola</name>
    <dbReference type="NCBI Taxonomy" id="215465"/>
    <lineage>
        <taxon>Eukaryota</taxon>
        <taxon>Fungi</taxon>
        <taxon>Dikarya</taxon>
        <taxon>Ascomycota</taxon>
        <taxon>Pezizomycotina</taxon>
        <taxon>Dothideomycetes</taxon>
        <taxon>Dothideomycetidae</taxon>
        <taxon>Mycosphaerellales</taxon>
        <taxon>Mycosphaerellaceae</taxon>
        <taxon>Septoria</taxon>
    </lineage>
</organism>
<dbReference type="GO" id="GO:0016787">
    <property type="term" value="F:hydrolase activity"/>
    <property type="evidence" value="ECO:0007669"/>
    <property type="project" value="InterPro"/>
</dbReference>
<dbReference type="Gene3D" id="3.40.630.10">
    <property type="entry name" value="Zn peptidases"/>
    <property type="match status" value="1"/>
</dbReference>
<gene>
    <name evidence="2" type="ORF">Slin15195_G002600</name>
</gene>
<comment type="similarity">
    <text evidence="1">Belongs to the peptidase M20A family.</text>
</comment>
<reference evidence="2" key="1">
    <citation type="submission" date="2022-06" db="EMBL/GenBank/DDBJ databases">
        <title>Complete genome sequences of two strains of the flax pathogen Septoria linicola.</title>
        <authorList>
            <person name="Lapalu N."/>
            <person name="Simon A."/>
            <person name="Demenou B."/>
            <person name="Paumier D."/>
            <person name="Guillot M.-P."/>
            <person name="Gout L."/>
            <person name="Valade R."/>
        </authorList>
    </citation>
    <scope>NUCLEOTIDE SEQUENCE</scope>
    <source>
        <strain evidence="2">SE15195</strain>
    </source>
</reference>
<name>A0A9Q9AJ96_9PEZI</name>
<protein>
    <submittedName>
        <fullName evidence="2">Peptidase M20</fullName>
    </submittedName>
</protein>
<accession>A0A9Q9AJ96</accession>
<dbReference type="Pfam" id="PF01546">
    <property type="entry name" value="Peptidase_M20"/>
    <property type="match status" value="1"/>
</dbReference>
<dbReference type="Proteomes" id="UP001056384">
    <property type="component" value="Chromosome 1"/>
</dbReference>
<dbReference type="InterPro" id="IPR002933">
    <property type="entry name" value="Peptidase_M20"/>
</dbReference>
<dbReference type="InterPro" id="IPR050072">
    <property type="entry name" value="Peptidase_M20A"/>
</dbReference>
<dbReference type="PANTHER" id="PTHR43808">
    <property type="entry name" value="ACETYLORNITHINE DEACETYLASE"/>
    <property type="match status" value="1"/>
</dbReference>
<evidence type="ECO:0000256" key="1">
    <source>
        <dbReference type="ARBA" id="ARBA00006247"/>
    </source>
</evidence>
<evidence type="ECO:0000313" key="3">
    <source>
        <dbReference type="Proteomes" id="UP001056384"/>
    </source>
</evidence>
<dbReference type="SUPFAM" id="SSF53187">
    <property type="entry name" value="Zn-dependent exopeptidases"/>
    <property type="match status" value="1"/>
</dbReference>
<dbReference type="AlphaFoldDB" id="A0A9Q9AJ96"/>
<dbReference type="EMBL" id="CP099418">
    <property type="protein sequence ID" value="USW46941.1"/>
    <property type="molecule type" value="Genomic_DNA"/>
</dbReference>
<evidence type="ECO:0000313" key="2">
    <source>
        <dbReference type="EMBL" id="USW46941.1"/>
    </source>
</evidence>